<reference evidence="10" key="1">
    <citation type="journal article" date="2019" name="Int. J. Syst. Evol. Microbiol.">
        <title>The Global Catalogue of Microorganisms (GCM) 10K type strain sequencing project: providing services to taxonomists for standard genome sequencing and annotation.</title>
        <authorList>
            <consortium name="The Broad Institute Genomics Platform"/>
            <consortium name="The Broad Institute Genome Sequencing Center for Infectious Disease"/>
            <person name="Wu L."/>
            <person name="Ma J."/>
        </authorList>
    </citation>
    <scope>NUCLEOTIDE SEQUENCE [LARGE SCALE GENOMIC DNA]</scope>
    <source>
        <strain evidence="10">JCM 17342</strain>
    </source>
</reference>
<feature type="transmembrane region" description="Helical" evidence="8">
    <location>
        <begin position="271"/>
        <end position="290"/>
    </location>
</feature>
<feature type="transmembrane region" description="Helical" evidence="8">
    <location>
        <begin position="75"/>
        <end position="93"/>
    </location>
</feature>
<protein>
    <recommendedName>
        <fullName evidence="11">DUF2029 domain-containing protein</fullName>
    </recommendedName>
</protein>
<evidence type="ECO:0000256" key="5">
    <source>
        <dbReference type="ARBA" id="ARBA00022989"/>
    </source>
</evidence>
<comment type="caution">
    <text evidence="9">The sequence shown here is derived from an EMBL/GenBank/DDBJ whole genome shotgun (WGS) entry which is preliminary data.</text>
</comment>
<dbReference type="EMBL" id="BAABAL010000004">
    <property type="protein sequence ID" value="GAA3989806.1"/>
    <property type="molecule type" value="Genomic_DNA"/>
</dbReference>
<keyword evidence="5 8" id="KW-1133">Transmembrane helix</keyword>
<comment type="subcellular location">
    <subcellularLocation>
        <location evidence="1">Cell membrane</location>
        <topology evidence="1">Multi-pass membrane protein</topology>
    </subcellularLocation>
</comment>
<evidence type="ECO:0000256" key="3">
    <source>
        <dbReference type="ARBA" id="ARBA00022679"/>
    </source>
</evidence>
<keyword evidence="6 8" id="KW-0472">Membrane</keyword>
<evidence type="ECO:0000256" key="4">
    <source>
        <dbReference type="ARBA" id="ARBA00022692"/>
    </source>
</evidence>
<gene>
    <name evidence="9" type="ORF">GCM10022247_05530</name>
</gene>
<evidence type="ECO:0000256" key="7">
    <source>
        <dbReference type="ARBA" id="ARBA00024033"/>
    </source>
</evidence>
<keyword evidence="4 8" id="KW-0812">Transmembrane</keyword>
<feature type="transmembrane region" description="Helical" evidence="8">
    <location>
        <begin position="322"/>
        <end position="340"/>
    </location>
</feature>
<evidence type="ECO:0000313" key="10">
    <source>
        <dbReference type="Proteomes" id="UP001501747"/>
    </source>
</evidence>
<feature type="transmembrane region" description="Helical" evidence="8">
    <location>
        <begin position="352"/>
        <end position="377"/>
    </location>
</feature>
<dbReference type="InterPro" id="IPR018584">
    <property type="entry name" value="GT87"/>
</dbReference>
<name>A0ABP7QYP5_9PSEU</name>
<dbReference type="Proteomes" id="UP001501747">
    <property type="component" value="Unassembled WGS sequence"/>
</dbReference>
<evidence type="ECO:0000256" key="2">
    <source>
        <dbReference type="ARBA" id="ARBA00022475"/>
    </source>
</evidence>
<keyword evidence="2" id="KW-1003">Cell membrane</keyword>
<evidence type="ECO:0000256" key="1">
    <source>
        <dbReference type="ARBA" id="ARBA00004651"/>
    </source>
</evidence>
<keyword evidence="10" id="KW-1185">Reference proteome</keyword>
<sequence>MTAFALALRQVSTAPIVDLDVFRAGGEAWLAGRGLFDAEFPPRPLLFPLPFIYPPIAAVVFSGFTVLPLVTLGQVMTVVTVLALVAACVVTARRCGLDRAAAFGVGAVVSAVMVDAEPVRSTIDLGQINVLLMALVVLDCLLTRTPWPRGLLIGIAAGIKLTPLAFLLFFAFSGRWRIVLTAVSTFAGTVLLGFLLDAQNSLQYWTSTVFKLDTMVGAGFATNQSLRAVLARFGMDKAASFPFWLAGVAVVLTATWFVVRRLLADSAATPERAGVVAVQAMVVIATATLLCSPISWSNHWVWVAVAGAGLAATLLRAPSWHLVVPALVVTVFFLGPHIHVPSNEGREEHWTLGQWFLGNAFVLTAVASFAAVVAVLAHRARAANRARPAMGCEPARLSTVD</sequence>
<feature type="transmembrane region" description="Helical" evidence="8">
    <location>
        <begin position="151"/>
        <end position="171"/>
    </location>
</feature>
<evidence type="ECO:0000256" key="8">
    <source>
        <dbReference type="SAM" id="Phobius"/>
    </source>
</evidence>
<comment type="similarity">
    <text evidence="7">Belongs to the glycosyltransferase 87 family.</text>
</comment>
<feature type="transmembrane region" description="Helical" evidence="8">
    <location>
        <begin position="51"/>
        <end position="70"/>
    </location>
</feature>
<feature type="transmembrane region" description="Helical" evidence="8">
    <location>
        <begin position="241"/>
        <end position="259"/>
    </location>
</feature>
<keyword evidence="3" id="KW-0808">Transferase</keyword>
<dbReference type="Pfam" id="PF09594">
    <property type="entry name" value="GT87"/>
    <property type="match status" value="1"/>
</dbReference>
<accession>A0ABP7QYP5</accession>
<evidence type="ECO:0000313" key="9">
    <source>
        <dbReference type="EMBL" id="GAA3989806.1"/>
    </source>
</evidence>
<evidence type="ECO:0000256" key="6">
    <source>
        <dbReference type="ARBA" id="ARBA00023136"/>
    </source>
</evidence>
<organism evidence="9 10">
    <name type="scientific">Allokutzneria multivorans</name>
    <dbReference type="NCBI Taxonomy" id="1142134"/>
    <lineage>
        <taxon>Bacteria</taxon>
        <taxon>Bacillati</taxon>
        <taxon>Actinomycetota</taxon>
        <taxon>Actinomycetes</taxon>
        <taxon>Pseudonocardiales</taxon>
        <taxon>Pseudonocardiaceae</taxon>
        <taxon>Allokutzneria</taxon>
    </lineage>
</organism>
<evidence type="ECO:0008006" key="11">
    <source>
        <dbReference type="Google" id="ProtNLM"/>
    </source>
</evidence>
<proteinExistence type="inferred from homology"/>
<feature type="transmembrane region" description="Helical" evidence="8">
    <location>
        <begin position="178"/>
        <end position="196"/>
    </location>
</feature>